<keyword evidence="4" id="KW-0378">Hydrolase</keyword>
<dbReference type="SUPFAM" id="SSF75005">
    <property type="entry name" value="Arabinanase/levansucrase/invertase"/>
    <property type="match status" value="1"/>
</dbReference>
<dbReference type="Pfam" id="PF04041">
    <property type="entry name" value="Glyco_hydro_130"/>
    <property type="match status" value="1"/>
</dbReference>
<evidence type="ECO:0000313" key="5">
    <source>
        <dbReference type="Proteomes" id="UP000236731"/>
    </source>
</evidence>
<dbReference type="InterPro" id="IPR007184">
    <property type="entry name" value="Mannoside_phosphorylase"/>
</dbReference>
<keyword evidence="5" id="KW-1185">Reference proteome</keyword>
<gene>
    <name evidence="4" type="ORF">SAMN05421877_107241</name>
</gene>
<evidence type="ECO:0000313" key="4">
    <source>
        <dbReference type="EMBL" id="SEG41303.1"/>
    </source>
</evidence>
<evidence type="ECO:0000256" key="1">
    <source>
        <dbReference type="ARBA" id="ARBA00022676"/>
    </source>
</evidence>
<evidence type="ECO:0000256" key="2">
    <source>
        <dbReference type="ARBA" id="ARBA00022679"/>
    </source>
</evidence>
<dbReference type="InterPro" id="IPR023296">
    <property type="entry name" value="Glyco_hydro_beta-prop_sf"/>
</dbReference>
<protein>
    <submittedName>
        <fullName evidence="4">Predicted glycosyl hydrolase, GH43/DUF377 family</fullName>
    </submittedName>
</protein>
<keyword evidence="1" id="KW-0328">Glycosyltransferase</keyword>
<dbReference type="PANTHER" id="PTHR34106">
    <property type="entry name" value="GLYCOSIDASE"/>
    <property type="match status" value="1"/>
</dbReference>
<dbReference type="GO" id="GO:0016787">
    <property type="term" value="F:hydrolase activity"/>
    <property type="evidence" value="ECO:0007669"/>
    <property type="project" value="UniProtKB-KW"/>
</dbReference>
<dbReference type="RefSeq" id="WP_103906666.1">
    <property type="nucleotide sequence ID" value="NZ_CP049246.1"/>
</dbReference>
<dbReference type="OrthoDB" id="9775877at2"/>
<proteinExistence type="inferred from homology"/>
<organism evidence="4 5">
    <name type="scientific">Sphingobacterium lactis</name>
    <dbReference type="NCBI Taxonomy" id="797291"/>
    <lineage>
        <taxon>Bacteria</taxon>
        <taxon>Pseudomonadati</taxon>
        <taxon>Bacteroidota</taxon>
        <taxon>Sphingobacteriia</taxon>
        <taxon>Sphingobacteriales</taxon>
        <taxon>Sphingobacteriaceae</taxon>
        <taxon>Sphingobacterium</taxon>
    </lineage>
</organism>
<dbReference type="AlphaFoldDB" id="A0A1H5ZXS0"/>
<dbReference type="EMBL" id="FNUT01000007">
    <property type="protein sequence ID" value="SEG41303.1"/>
    <property type="molecule type" value="Genomic_DNA"/>
</dbReference>
<accession>A0A1H5ZXS0</accession>
<evidence type="ECO:0000256" key="3">
    <source>
        <dbReference type="ARBA" id="ARBA00024356"/>
    </source>
</evidence>
<dbReference type="Proteomes" id="UP000236731">
    <property type="component" value="Unassembled WGS sequence"/>
</dbReference>
<sequence>MGITVTRKNIFFKPKLDRVLARRFNLSPERSKKIIERVLSLSEERQKSLITQILRNYARRHRSIIQVLERNFKMKEPELKEMKIDKQKLSDVEKLLIGSYFTMEYSIEAAAYFNPSIVFSPDQSQTHDEERRVILSFRAVGEGHLSSLVFRSGIIDKHLNIQLDEVGILLDKPKNVTNTRYKKEEFLQKLQQLHNLDEDLLEVIEKKFTDSFIYDELIRFVAEIEEENEITHEGEIIMKQIRWLASSHYEISYSLDTSISERVIFPFSDTEKNGIEDARFVKFRSSNGKETYYATYTAYDGHSILPKLISTKDFINFKIQPINGKIANKGAALFPRKVNGKYAMLCRVDGENSYVAFSDSLINWHDEVHLVAEPEYPYEFIQVGNCGSPLETEKGWLVITHSVGPMREYVIGAMLLDLNDPTKVLGKLAEPLLFANEEERNGYVPNVLYSCGQIIHNNHLILPYAYSDHESTYSTICLDELLSTLLGESPE</sequence>
<dbReference type="CDD" id="cd18613">
    <property type="entry name" value="GH130"/>
    <property type="match status" value="1"/>
</dbReference>
<dbReference type="PANTHER" id="PTHR34106:SF4">
    <property type="entry name" value="BLL5143 PROTEIN"/>
    <property type="match status" value="1"/>
</dbReference>
<reference evidence="5" key="1">
    <citation type="submission" date="2016-10" db="EMBL/GenBank/DDBJ databases">
        <authorList>
            <person name="Varghese N."/>
            <person name="Submissions S."/>
        </authorList>
    </citation>
    <scope>NUCLEOTIDE SEQUENCE [LARGE SCALE GENOMIC DNA]</scope>
    <source>
        <strain evidence="5">DSM 22361</strain>
    </source>
</reference>
<keyword evidence="2" id="KW-0808">Transferase</keyword>
<name>A0A1H5ZXS0_9SPHI</name>
<comment type="similarity">
    <text evidence="3">Belongs to the glycosyl hydrolase 130 family.</text>
</comment>
<dbReference type="Gene3D" id="2.115.10.20">
    <property type="entry name" value="Glycosyl hydrolase domain, family 43"/>
    <property type="match status" value="1"/>
</dbReference>
<dbReference type="GO" id="GO:0016757">
    <property type="term" value="F:glycosyltransferase activity"/>
    <property type="evidence" value="ECO:0007669"/>
    <property type="project" value="UniProtKB-KW"/>
</dbReference>